<dbReference type="AlphaFoldDB" id="A0A975M707"/>
<dbReference type="KEGG" id="ajg:KKR91_05775"/>
<dbReference type="RefSeq" id="WP_210230581.1">
    <property type="nucleotide sequence ID" value="NZ_CP076022.1"/>
</dbReference>
<evidence type="ECO:0000313" key="6">
    <source>
        <dbReference type="EMBL" id="QWC11092.1"/>
    </source>
</evidence>
<feature type="binding site" evidence="4">
    <location>
        <position position="48"/>
    </location>
    <ligand>
        <name>molybdate</name>
        <dbReference type="ChEBI" id="CHEBI:36264"/>
    </ligand>
</feature>
<dbReference type="Pfam" id="PF13531">
    <property type="entry name" value="SBP_bac_11"/>
    <property type="match status" value="1"/>
</dbReference>
<keyword evidence="2 4" id="KW-0479">Metal-binding</keyword>
<dbReference type="GO" id="GO:0015689">
    <property type="term" value="P:molybdate ion transport"/>
    <property type="evidence" value="ECO:0007669"/>
    <property type="project" value="InterPro"/>
</dbReference>
<dbReference type="EMBL" id="CP076022">
    <property type="protein sequence ID" value="QWC11092.1"/>
    <property type="molecule type" value="Genomic_DNA"/>
</dbReference>
<dbReference type="GO" id="GO:0030973">
    <property type="term" value="F:molybdate ion binding"/>
    <property type="evidence" value="ECO:0007669"/>
    <property type="project" value="TreeGrafter"/>
</dbReference>
<reference evidence="6 7" key="1">
    <citation type="submission" date="2021-05" db="EMBL/GenBank/DDBJ databases">
        <title>Novel species in genus Arthrobacter.</title>
        <authorList>
            <person name="Zhang G."/>
        </authorList>
    </citation>
    <scope>NUCLEOTIDE SEQUENCE [LARGE SCALE GENOMIC DNA]</scope>
    <source>
        <strain evidence="7">zg-ZUI227</strain>
    </source>
</reference>
<evidence type="ECO:0000256" key="5">
    <source>
        <dbReference type="SAM" id="SignalP"/>
    </source>
</evidence>
<dbReference type="Gene3D" id="3.40.190.10">
    <property type="entry name" value="Periplasmic binding protein-like II"/>
    <property type="match status" value="2"/>
</dbReference>
<feature type="binding site" evidence="4">
    <location>
        <position position="73"/>
    </location>
    <ligand>
        <name>molybdate</name>
        <dbReference type="ChEBI" id="CHEBI:36264"/>
    </ligand>
</feature>
<feature type="signal peptide" evidence="5">
    <location>
        <begin position="1"/>
        <end position="28"/>
    </location>
</feature>
<gene>
    <name evidence="6" type="primary">modA</name>
    <name evidence="6" type="ORF">KKR91_05775</name>
</gene>
<evidence type="ECO:0000256" key="2">
    <source>
        <dbReference type="ARBA" id="ARBA00022723"/>
    </source>
</evidence>
<proteinExistence type="inferred from homology"/>
<dbReference type="InterPro" id="IPR050682">
    <property type="entry name" value="ModA/WtpA"/>
</dbReference>
<evidence type="ECO:0000313" key="7">
    <source>
        <dbReference type="Proteomes" id="UP000676885"/>
    </source>
</evidence>
<keyword evidence="4" id="KW-0500">Molybdenum</keyword>
<feature type="binding site" evidence="4">
    <location>
        <position position="175"/>
    </location>
    <ligand>
        <name>molybdate</name>
        <dbReference type="ChEBI" id="CHEBI:36264"/>
    </ligand>
</feature>
<sequence>MRRIRSGRHLLAPAVLLVLAVGCSGPGAGSGSGSDRTGQQITVFAASSLTDVISTMNEAYDGGGQLLINLGSSAQLTAQLRSGAPADVLITADLEALQAVRDEGLLGAEQVVAGNTSVLALAPGNPGKVQALADVAQESVQVALCAPSVPCGRAAERVLAAAGVMVSGESREDSVRSVLTKVATGQADAGLVYQSDALSAANQGVTYLEVTDPEPNQYPAALTAEGAEHEAAVRFYEWLAGEEAARILRSAGFQPAGT</sequence>
<evidence type="ECO:0000256" key="3">
    <source>
        <dbReference type="ARBA" id="ARBA00022729"/>
    </source>
</evidence>
<accession>A0A975M707</accession>
<dbReference type="PROSITE" id="PS51257">
    <property type="entry name" value="PROKAR_LIPOPROTEIN"/>
    <property type="match status" value="1"/>
</dbReference>
<evidence type="ECO:0000256" key="1">
    <source>
        <dbReference type="ARBA" id="ARBA00009175"/>
    </source>
</evidence>
<feature type="binding site" evidence="4">
    <location>
        <position position="193"/>
    </location>
    <ligand>
        <name>molybdate</name>
        <dbReference type="ChEBI" id="CHEBI:36264"/>
    </ligand>
</feature>
<comment type="similarity">
    <text evidence="1">Belongs to the bacterial solute-binding protein ModA family.</text>
</comment>
<dbReference type="GO" id="GO:0046872">
    <property type="term" value="F:metal ion binding"/>
    <property type="evidence" value="ECO:0007669"/>
    <property type="project" value="UniProtKB-KW"/>
</dbReference>
<dbReference type="InterPro" id="IPR005950">
    <property type="entry name" value="ModA"/>
</dbReference>
<dbReference type="PANTHER" id="PTHR30632">
    <property type="entry name" value="MOLYBDATE-BINDING PERIPLASMIC PROTEIN"/>
    <property type="match status" value="1"/>
</dbReference>
<dbReference type="NCBIfam" id="TIGR01256">
    <property type="entry name" value="modA"/>
    <property type="match status" value="1"/>
</dbReference>
<feature type="chain" id="PRO_5037080277" evidence="5">
    <location>
        <begin position="29"/>
        <end position="258"/>
    </location>
</feature>
<dbReference type="PIRSF" id="PIRSF004846">
    <property type="entry name" value="ModA"/>
    <property type="match status" value="1"/>
</dbReference>
<protein>
    <submittedName>
        <fullName evidence="6">Molybdate ABC transporter substrate-binding protein</fullName>
    </submittedName>
</protein>
<organism evidence="6 7">
    <name type="scientific">Arthrobacter jiangjiafuii</name>
    <dbReference type="NCBI Taxonomy" id="2817475"/>
    <lineage>
        <taxon>Bacteria</taxon>
        <taxon>Bacillati</taxon>
        <taxon>Actinomycetota</taxon>
        <taxon>Actinomycetes</taxon>
        <taxon>Micrococcales</taxon>
        <taxon>Micrococcaceae</taxon>
        <taxon>Arthrobacter</taxon>
    </lineage>
</organism>
<keyword evidence="7" id="KW-1185">Reference proteome</keyword>
<dbReference type="SUPFAM" id="SSF53850">
    <property type="entry name" value="Periplasmic binding protein-like II"/>
    <property type="match status" value="1"/>
</dbReference>
<dbReference type="Proteomes" id="UP000676885">
    <property type="component" value="Chromosome"/>
</dbReference>
<name>A0A975M707_9MICC</name>
<dbReference type="PANTHER" id="PTHR30632:SF0">
    <property type="entry name" value="SULFATE-BINDING PROTEIN"/>
    <property type="match status" value="1"/>
</dbReference>
<keyword evidence="3 5" id="KW-0732">Signal</keyword>
<evidence type="ECO:0000256" key="4">
    <source>
        <dbReference type="PIRSR" id="PIRSR004846-1"/>
    </source>
</evidence>